<dbReference type="AlphaFoldDB" id="A0A9X1WTY6"/>
<accession>A0A9X1WTY6</accession>
<dbReference type="GO" id="GO:0005975">
    <property type="term" value="P:carbohydrate metabolic process"/>
    <property type="evidence" value="ECO:0007669"/>
    <property type="project" value="InterPro"/>
</dbReference>
<dbReference type="Gene3D" id="2.70.98.10">
    <property type="match status" value="1"/>
</dbReference>
<dbReference type="InterPro" id="IPR011013">
    <property type="entry name" value="Gal_mutarotase_sf_dom"/>
</dbReference>
<dbReference type="EMBL" id="JALIRP010000007">
    <property type="protein sequence ID" value="MCJ8013595.1"/>
    <property type="molecule type" value="Genomic_DNA"/>
</dbReference>
<comment type="caution">
    <text evidence="1">The sequence shown here is derived from an EMBL/GenBank/DDBJ whole genome shotgun (WGS) entry which is preliminary data.</text>
</comment>
<dbReference type="Proteomes" id="UP001139347">
    <property type="component" value="Unassembled WGS sequence"/>
</dbReference>
<dbReference type="InterPro" id="IPR014718">
    <property type="entry name" value="GH-type_carb-bd"/>
</dbReference>
<reference evidence="1" key="1">
    <citation type="submission" date="2022-04" db="EMBL/GenBank/DDBJ databases">
        <title>Paenibacillus mangrovi sp. nov., a novel endophytic bacterium isolated from bark of Kandelia candel.</title>
        <authorList>
            <person name="Tuo L."/>
        </authorList>
    </citation>
    <scope>NUCLEOTIDE SEQUENCE</scope>
    <source>
        <strain evidence="1">KQZ6P-2</strain>
    </source>
</reference>
<name>A0A9X1WTY6_9BACL</name>
<keyword evidence="2" id="KW-1185">Reference proteome</keyword>
<dbReference type="GO" id="GO:0030246">
    <property type="term" value="F:carbohydrate binding"/>
    <property type="evidence" value="ECO:0007669"/>
    <property type="project" value="InterPro"/>
</dbReference>
<gene>
    <name evidence="1" type="ORF">MUG84_17875</name>
</gene>
<proteinExistence type="predicted"/>
<sequence>MSRYRPQRNYGCRIHDQNSYFGLRTVVLENDLVRISILVDKGTEIFEYLYKPKDLDFMWLSENGVQNPNDYLPTSPDPVSTFIDYYPGGWQEVFPNGGPTSVYLGAQFGQHGEVAQMPWDYDIVQDTATRIAVRFRVRTKKLPFQLTKTLTLDSGSATLLIEEQLENLSDIPLRYMWGQHIAFGKPFLEPGCNIILPDNVKLITESIESPVSRPGRVKRGASYEWPSGVAETGKLVDFSHLPEKGTPSEMIYLTGFSDQAWYRIENNSLSMGLKVEWDAAAMPYLWYWQEYGATECYPWYGRHYNIGLEPFSSYPTLGLEEAVRNDTAGVVNSRELKSFWIKAAPYAIPLE</sequence>
<evidence type="ECO:0000313" key="1">
    <source>
        <dbReference type="EMBL" id="MCJ8013595.1"/>
    </source>
</evidence>
<dbReference type="InterPro" id="IPR027839">
    <property type="entry name" value="DUF4432"/>
</dbReference>
<dbReference type="Pfam" id="PF14486">
    <property type="entry name" value="DUF4432"/>
    <property type="match status" value="1"/>
</dbReference>
<organism evidence="1 2">
    <name type="scientific">Paenibacillus mangrovi</name>
    <dbReference type="NCBI Taxonomy" id="2931978"/>
    <lineage>
        <taxon>Bacteria</taxon>
        <taxon>Bacillati</taxon>
        <taxon>Bacillota</taxon>
        <taxon>Bacilli</taxon>
        <taxon>Bacillales</taxon>
        <taxon>Paenibacillaceae</taxon>
        <taxon>Paenibacillus</taxon>
    </lineage>
</organism>
<dbReference type="GO" id="GO:0003824">
    <property type="term" value="F:catalytic activity"/>
    <property type="evidence" value="ECO:0007669"/>
    <property type="project" value="InterPro"/>
</dbReference>
<evidence type="ECO:0000313" key="2">
    <source>
        <dbReference type="Proteomes" id="UP001139347"/>
    </source>
</evidence>
<dbReference type="SUPFAM" id="SSF74650">
    <property type="entry name" value="Galactose mutarotase-like"/>
    <property type="match status" value="1"/>
</dbReference>
<protein>
    <submittedName>
        <fullName evidence="1">DUF4432 family protein</fullName>
    </submittedName>
</protein>
<dbReference type="RefSeq" id="WP_244727221.1">
    <property type="nucleotide sequence ID" value="NZ_JALIRP010000007.1"/>
</dbReference>